<accession>W7JEA1</accession>
<keyword evidence="3" id="KW-1185">Reference proteome</keyword>
<evidence type="ECO:0000313" key="3">
    <source>
        <dbReference type="Proteomes" id="UP000019277"/>
    </source>
</evidence>
<dbReference type="AlphaFoldDB" id="W7JEA1"/>
<name>W7JEA1_9PSEU</name>
<reference evidence="2 3" key="1">
    <citation type="journal article" date="2014" name="Genome Announc.">
        <title>Draft Genome Sequence of the Antitrypanosomally Active Sponge-Associated Bacterium Actinokineospora sp. Strain EG49.</title>
        <authorList>
            <person name="Harjes J."/>
            <person name="Ryu T."/>
            <person name="Abdelmohsen U.R."/>
            <person name="Moitinho-Silva L."/>
            <person name="Horn H."/>
            <person name="Ravasi T."/>
            <person name="Hentschel U."/>
        </authorList>
    </citation>
    <scope>NUCLEOTIDE SEQUENCE [LARGE SCALE GENOMIC DNA]</scope>
    <source>
        <strain evidence="2 3">EG49</strain>
    </source>
</reference>
<proteinExistence type="predicted"/>
<dbReference type="PANTHER" id="PTHR43767">
    <property type="entry name" value="LONG-CHAIN-FATTY-ACID--COA LIGASE"/>
    <property type="match status" value="1"/>
</dbReference>
<dbReference type="STRING" id="909613.UO65_0427"/>
<protein>
    <submittedName>
        <fullName evidence="2">Long-chain-fatty-acid--CoA ligase</fullName>
        <ecNumber evidence="2">6.2.1.3</ecNumber>
    </submittedName>
</protein>
<dbReference type="InterPro" id="IPR000873">
    <property type="entry name" value="AMP-dep_synth/lig_dom"/>
</dbReference>
<dbReference type="Gene3D" id="3.40.50.12780">
    <property type="entry name" value="N-terminal domain of ligase-like"/>
    <property type="match status" value="1"/>
</dbReference>
<dbReference type="Proteomes" id="UP000019277">
    <property type="component" value="Unassembled WGS sequence"/>
</dbReference>
<keyword evidence="2" id="KW-0436">Ligase</keyword>
<feature type="domain" description="AMP-dependent synthetase/ligase" evidence="1">
    <location>
        <begin position="25"/>
        <end position="370"/>
    </location>
</feature>
<dbReference type="InterPro" id="IPR050237">
    <property type="entry name" value="ATP-dep_AMP-bd_enzyme"/>
</dbReference>
<dbReference type="PATRIC" id="fig|909613.9.peg.440"/>
<gene>
    <name evidence="2" type="ORF">UO65_0427</name>
</gene>
<dbReference type="Gene3D" id="3.30.300.30">
    <property type="match status" value="1"/>
</dbReference>
<dbReference type="PROSITE" id="PS00455">
    <property type="entry name" value="AMP_BINDING"/>
    <property type="match status" value="1"/>
</dbReference>
<dbReference type="InterPro" id="IPR045851">
    <property type="entry name" value="AMP-bd_C_sf"/>
</dbReference>
<evidence type="ECO:0000259" key="1">
    <source>
        <dbReference type="Pfam" id="PF00501"/>
    </source>
</evidence>
<dbReference type="InterPro" id="IPR042099">
    <property type="entry name" value="ANL_N_sf"/>
</dbReference>
<dbReference type="InterPro" id="IPR020845">
    <property type="entry name" value="AMP-binding_CS"/>
</dbReference>
<evidence type="ECO:0000313" key="2">
    <source>
        <dbReference type="EMBL" id="EWC64304.1"/>
    </source>
</evidence>
<dbReference type="Pfam" id="PF00501">
    <property type="entry name" value="AMP-binding"/>
    <property type="match status" value="1"/>
</dbReference>
<dbReference type="EC" id="6.2.1.3" evidence="2"/>
<dbReference type="EMBL" id="AYXG01000016">
    <property type="protein sequence ID" value="EWC64304.1"/>
    <property type="molecule type" value="Genomic_DNA"/>
</dbReference>
<organism evidence="2 3">
    <name type="scientific">Actinokineospora spheciospongiae</name>
    <dbReference type="NCBI Taxonomy" id="909613"/>
    <lineage>
        <taxon>Bacteria</taxon>
        <taxon>Bacillati</taxon>
        <taxon>Actinomycetota</taxon>
        <taxon>Actinomycetes</taxon>
        <taxon>Pseudonocardiales</taxon>
        <taxon>Pseudonocardiaceae</taxon>
        <taxon>Actinokineospora</taxon>
    </lineage>
</organism>
<comment type="caution">
    <text evidence="2">The sequence shown here is derived from an EMBL/GenBank/DDBJ whole genome shotgun (WGS) entry which is preliminary data.</text>
</comment>
<dbReference type="GO" id="GO:0004467">
    <property type="term" value="F:long-chain fatty acid-CoA ligase activity"/>
    <property type="evidence" value="ECO:0007669"/>
    <property type="project" value="UniProtKB-EC"/>
</dbReference>
<sequence length="511" mass="53033">MQMTNVVLSAPEAVESPGSVADLLTEAAAVAGGRPAVSDGGGTHTYAELDAISRTAANWLRRNGITRGDRVLLRLGNTREFVALLYGAFRAGAVVVPINPTMRQYHLAQVVADAEPVLVVAAGTDTAAAASTRGTAATLVPAETVLAGAEGADEPFAEVGPDDLALLIYTSGSTSAPKGVVCPHGRVRFAAAAIAARLGYRADDVVLTASPLSFDYGLYQVFLSALARAELRVADAEDPVALMATLRASRATVVPIVPSLADMLTRLARRGAPPVDVRLFTNTGAALTAPTTAGLRAAFPNAGVVPMYGITECKRVCILDADGDLAKPGSVGPALPGTRVLILDSDGAELPVGEVGEIVAEGPHVMAGYWRAPELTAQRFRTDPETGAARLFTGDYGRLDADGHLYFAGRRDDQFKRHGTRMSAIEIEAAAVDVPGVGAAALLPPDGTRDMVLVVTGAVEPEAVLSGLAERLERAKVPPVCAVRDRLPLTPNGKTDKKALLSDWEGAANGD</sequence>
<dbReference type="eggNOG" id="COG0318">
    <property type="taxonomic scope" value="Bacteria"/>
</dbReference>
<dbReference type="PANTHER" id="PTHR43767:SF10">
    <property type="entry name" value="SURFACTIN SYNTHASE SUBUNIT 1"/>
    <property type="match status" value="1"/>
</dbReference>
<dbReference type="SUPFAM" id="SSF56801">
    <property type="entry name" value="Acetyl-CoA synthetase-like"/>
    <property type="match status" value="1"/>
</dbReference>